<dbReference type="EMBL" id="JACYTO010000002">
    <property type="protein sequence ID" value="MBD8503626.1"/>
    <property type="molecule type" value="Genomic_DNA"/>
</dbReference>
<dbReference type="CDD" id="cd00060">
    <property type="entry name" value="FHA"/>
    <property type="match status" value="1"/>
</dbReference>
<name>A0ABR9BBA2_9RHOO</name>
<proteinExistence type="predicted"/>
<protein>
    <submittedName>
        <fullName evidence="3">Adenylate/guanylate cyclase domain-containing protein</fullName>
    </submittedName>
</protein>
<dbReference type="InterPro" id="IPR008984">
    <property type="entry name" value="SMAD_FHA_dom_sf"/>
</dbReference>
<feature type="domain" description="FHA" evidence="1">
    <location>
        <begin position="204"/>
        <end position="247"/>
    </location>
</feature>
<dbReference type="Proteomes" id="UP000603602">
    <property type="component" value="Unassembled WGS sequence"/>
</dbReference>
<dbReference type="CDD" id="cd07302">
    <property type="entry name" value="CHD"/>
    <property type="match status" value="1"/>
</dbReference>
<dbReference type="Gene3D" id="3.30.70.1230">
    <property type="entry name" value="Nucleotide cyclase"/>
    <property type="match status" value="1"/>
</dbReference>
<dbReference type="SUPFAM" id="SSF55073">
    <property type="entry name" value="Nucleotide cyclase"/>
    <property type="match status" value="1"/>
</dbReference>
<dbReference type="Gene3D" id="2.60.200.20">
    <property type="match status" value="1"/>
</dbReference>
<dbReference type="InterPro" id="IPR001054">
    <property type="entry name" value="A/G_cyclase"/>
</dbReference>
<sequence>MTERKNTCILVAEVAGSERLIGRLRAEEAQHAVDRCLNRIDRVIESNGGARLTRDPQGLSAGFERCDAAVLAACEMLERVASLPPMSGVQLSTRIGVHYGPLEASRPPYGDGLTVARRLAASAKPGQALASGAAVMLLSTPARHFAGTEGSRSLALEGMDWPVYELGHKLGNITPLPPNSKLLQQLHIRHQNERLMVDEQRPVLLLGREHGNDVVIIDPRASRQHARIERRGAGFYLIDQSSNGTYVAIEGQGEKFVKQSETLLNGPGRLGCGFSAAEVERDLVFFELQ</sequence>
<evidence type="ECO:0000313" key="3">
    <source>
        <dbReference type="EMBL" id="MBD8503626.1"/>
    </source>
</evidence>
<evidence type="ECO:0000259" key="1">
    <source>
        <dbReference type="PROSITE" id="PS50006"/>
    </source>
</evidence>
<comment type="caution">
    <text evidence="3">The sequence shown here is derived from an EMBL/GenBank/DDBJ whole genome shotgun (WGS) entry which is preliminary data.</text>
</comment>
<accession>A0ABR9BBA2</accession>
<dbReference type="SMART" id="SM00240">
    <property type="entry name" value="FHA"/>
    <property type="match status" value="1"/>
</dbReference>
<dbReference type="PROSITE" id="PS50125">
    <property type="entry name" value="GUANYLATE_CYCLASE_2"/>
    <property type="match status" value="1"/>
</dbReference>
<feature type="domain" description="Guanylate cyclase" evidence="2">
    <location>
        <begin position="8"/>
        <end position="120"/>
    </location>
</feature>
<keyword evidence="4" id="KW-1185">Reference proteome</keyword>
<dbReference type="SUPFAM" id="SSF49879">
    <property type="entry name" value="SMAD/FHA domain"/>
    <property type="match status" value="1"/>
</dbReference>
<evidence type="ECO:0000313" key="4">
    <source>
        <dbReference type="Proteomes" id="UP000603602"/>
    </source>
</evidence>
<dbReference type="RefSeq" id="WP_187718446.1">
    <property type="nucleotide sequence ID" value="NZ_JACTAH010000002.1"/>
</dbReference>
<evidence type="ECO:0000259" key="2">
    <source>
        <dbReference type="PROSITE" id="PS50125"/>
    </source>
</evidence>
<dbReference type="PROSITE" id="PS50006">
    <property type="entry name" value="FHA_DOMAIN"/>
    <property type="match status" value="1"/>
</dbReference>
<reference evidence="4" key="1">
    <citation type="submission" date="2023-07" db="EMBL/GenBank/DDBJ databases">
        <title>Thauera sp. CAU 1555 isolated from sand of Yaerae Beach.</title>
        <authorList>
            <person name="Kim W."/>
        </authorList>
    </citation>
    <scope>NUCLEOTIDE SEQUENCE [LARGE SCALE GENOMIC DNA]</scope>
    <source>
        <strain evidence="4">CAU 1555</strain>
    </source>
</reference>
<dbReference type="InterPro" id="IPR029787">
    <property type="entry name" value="Nucleotide_cyclase"/>
</dbReference>
<organism evidence="3 4">
    <name type="scientific">Thauera sedimentorum</name>
    <dbReference type="NCBI Taxonomy" id="2767595"/>
    <lineage>
        <taxon>Bacteria</taxon>
        <taxon>Pseudomonadati</taxon>
        <taxon>Pseudomonadota</taxon>
        <taxon>Betaproteobacteria</taxon>
        <taxon>Rhodocyclales</taxon>
        <taxon>Zoogloeaceae</taxon>
        <taxon>Thauera</taxon>
    </lineage>
</organism>
<gene>
    <name evidence="3" type="ORF">IFO67_12090</name>
</gene>
<dbReference type="InterPro" id="IPR000253">
    <property type="entry name" value="FHA_dom"/>
</dbReference>
<dbReference type="Pfam" id="PF00498">
    <property type="entry name" value="FHA"/>
    <property type="match status" value="1"/>
</dbReference>